<feature type="region of interest" description="Disordered" evidence="1">
    <location>
        <begin position="158"/>
        <end position="178"/>
    </location>
</feature>
<feature type="region of interest" description="Disordered" evidence="1">
    <location>
        <begin position="426"/>
        <end position="445"/>
    </location>
</feature>
<feature type="region of interest" description="Disordered" evidence="1">
    <location>
        <begin position="396"/>
        <end position="418"/>
    </location>
</feature>
<evidence type="ECO:0000313" key="2">
    <source>
        <dbReference type="EMBL" id="KAG2180539.1"/>
    </source>
</evidence>
<sequence length="514" mass="58466">MKRPTSKSLNAHNPLVLTPSKSESSCTRSRTLSRLKSDGHNLIARLSGPLRRSKSQCGSFALSTTSFGDIRNNTDWKAQTEQIMESDSRHEFSRYHRRREHAQSSIMLADARSKRRKDSENSDYADENNEPILAFSVYREKAKWISGIRSYLSLRRRDSHRREKLHKKSKSVPTTTTRSTINHSTIADTAGPFGSNRSGILVNGQSMKSPISPSERKQFAVPTSTKVERKERRRCQSSATTSMDHQRNASCVSTSNFTVNSEDLTAREFADMTGIRICSDDESLDDEFEVERASTPQRTCASDEELISYSSLFSTPYTTIYSNHITANSFGGHSRSSSTLKKPQIWEQEFWKNSEDLQSMPLCFNSLQHQEGYQIENGTLQLPKSKSVQLEPYHRSLRSSHRRIDSSPMPSTPLIYERSMTIEEPAASEKLKDEKTHKLSEPMDNSKKEKPIIVRKGRFEIIYGSPPEDSLLMSKIYPPDASSVSLNSYIPDEESNLLSGRTVEWKRKKHSMKE</sequence>
<name>A0A8H7PTZ7_9FUNG</name>
<keyword evidence="3" id="KW-1185">Reference proteome</keyword>
<comment type="caution">
    <text evidence="2">The sequence shown here is derived from an EMBL/GenBank/DDBJ whole genome shotgun (WGS) entry which is preliminary data.</text>
</comment>
<reference evidence="2" key="1">
    <citation type="submission" date="2020-12" db="EMBL/GenBank/DDBJ databases">
        <title>Metabolic potential, ecology and presence of endohyphal bacteria is reflected in genomic diversity of Mucoromycotina.</title>
        <authorList>
            <person name="Muszewska A."/>
            <person name="Okrasinska A."/>
            <person name="Steczkiewicz K."/>
            <person name="Drgas O."/>
            <person name="Orlowska M."/>
            <person name="Perlinska-Lenart U."/>
            <person name="Aleksandrzak-Piekarczyk T."/>
            <person name="Szatraj K."/>
            <person name="Zielenkiewicz U."/>
            <person name="Pilsyk S."/>
            <person name="Malc E."/>
            <person name="Mieczkowski P."/>
            <person name="Kruszewska J.S."/>
            <person name="Biernat P."/>
            <person name="Pawlowska J."/>
        </authorList>
    </citation>
    <scope>NUCLEOTIDE SEQUENCE</scope>
    <source>
        <strain evidence="2">WA0000051536</strain>
    </source>
</reference>
<feature type="region of interest" description="Disordered" evidence="1">
    <location>
        <begin position="1"/>
        <end position="32"/>
    </location>
</feature>
<protein>
    <submittedName>
        <fullName evidence="2">Uncharacterized protein</fullName>
    </submittedName>
</protein>
<dbReference type="AlphaFoldDB" id="A0A8H7PTZ7"/>
<evidence type="ECO:0000256" key="1">
    <source>
        <dbReference type="SAM" id="MobiDB-lite"/>
    </source>
</evidence>
<feature type="compositionally biased region" description="Low complexity" evidence="1">
    <location>
        <begin position="22"/>
        <end position="32"/>
    </location>
</feature>
<organism evidence="2 3">
    <name type="scientific">Umbelopsis vinacea</name>
    <dbReference type="NCBI Taxonomy" id="44442"/>
    <lineage>
        <taxon>Eukaryota</taxon>
        <taxon>Fungi</taxon>
        <taxon>Fungi incertae sedis</taxon>
        <taxon>Mucoromycota</taxon>
        <taxon>Mucoromycotina</taxon>
        <taxon>Umbelopsidomycetes</taxon>
        <taxon>Umbelopsidales</taxon>
        <taxon>Umbelopsidaceae</taxon>
        <taxon>Umbelopsis</taxon>
    </lineage>
</organism>
<feature type="compositionally biased region" description="Basic residues" evidence="1">
    <location>
        <begin position="158"/>
        <end position="170"/>
    </location>
</feature>
<accession>A0A8H7PTZ7</accession>
<feature type="region of interest" description="Disordered" evidence="1">
    <location>
        <begin position="206"/>
        <end position="226"/>
    </location>
</feature>
<dbReference type="OrthoDB" id="2290958at2759"/>
<dbReference type="EMBL" id="JAEPRA010000009">
    <property type="protein sequence ID" value="KAG2180539.1"/>
    <property type="molecule type" value="Genomic_DNA"/>
</dbReference>
<evidence type="ECO:0000313" key="3">
    <source>
        <dbReference type="Proteomes" id="UP000612746"/>
    </source>
</evidence>
<proteinExistence type="predicted"/>
<feature type="compositionally biased region" description="Basic and acidic residues" evidence="1">
    <location>
        <begin position="427"/>
        <end position="445"/>
    </location>
</feature>
<feature type="compositionally biased region" description="Polar residues" evidence="1">
    <location>
        <begin position="1"/>
        <end position="11"/>
    </location>
</feature>
<gene>
    <name evidence="2" type="ORF">INT44_003543</name>
</gene>
<dbReference type="Proteomes" id="UP000612746">
    <property type="component" value="Unassembled WGS sequence"/>
</dbReference>
<feature type="region of interest" description="Disordered" evidence="1">
    <location>
        <begin position="85"/>
        <end position="105"/>
    </location>
</feature>